<proteinExistence type="predicted"/>
<sequence length="53" mass="6147">MTFFDTVRARIARRAAYARTLRELSGLDPRIARDLDMDRTDPRDIAYRAVYGA</sequence>
<reference evidence="1 2" key="1">
    <citation type="submission" date="2016-11" db="EMBL/GenBank/DDBJ databases">
        <authorList>
            <person name="Jaros S."/>
            <person name="Januszkiewicz K."/>
            <person name="Wedrychowicz H."/>
        </authorList>
    </citation>
    <scope>NUCLEOTIDE SEQUENCE [LARGE SCALE GENOMIC DNA]</scope>
    <source>
        <strain evidence="1 2">DSM 100565</strain>
    </source>
</reference>
<gene>
    <name evidence="1" type="ORF">SAMN05444417_2874</name>
</gene>
<dbReference type="Proteomes" id="UP000184292">
    <property type="component" value="Unassembled WGS sequence"/>
</dbReference>
<dbReference type="RefSeq" id="WP_170865650.1">
    <property type="nucleotide sequence ID" value="NZ_FQYO01000005.1"/>
</dbReference>
<organism evidence="1 2">
    <name type="scientific">Wenxinia saemankumensis</name>
    <dbReference type="NCBI Taxonomy" id="1447782"/>
    <lineage>
        <taxon>Bacteria</taxon>
        <taxon>Pseudomonadati</taxon>
        <taxon>Pseudomonadota</taxon>
        <taxon>Alphaproteobacteria</taxon>
        <taxon>Rhodobacterales</taxon>
        <taxon>Roseobacteraceae</taxon>
        <taxon>Wenxinia</taxon>
    </lineage>
</organism>
<name>A0A1M6GRG0_9RHOB</name>
<keyword evidence="2" id="KW-1185">Reference proteome</keyword>
<dbReference type="EMBL" id="FQYO01000005">
    <property type="protein sequence ID" value="SHJ12466.1"/>
    <property type="molecule type" value="Genomic_DNA"/>
</dbReference>
<evidence type="ECO:0000313" key="2">
    <source>
        <dbReference type="Proteomes" id="UP000184292"/>
    </source>
</evidence>
<evidence type="ECO:0008006" key="3">
    <source>
        <dbReference type="Google" id="ProtNLM"/>
    </source>
</evidence>
<dbReference type="AlphaFoldDB" id="A0A1M6GRG0"/>
<evidence type="ECO:0000313" key="1">
    <source>
        <dbReference type="EMBL" id="SHJ12466.1"/>
    </source>
</evidence>
<protein>
    <recommendedName>
        <fullName evidence="3">DUF1127 domain-containing protein</fullName>
    </recommendedName>
</protein>
<accession>A0A1M6GRG0</accession>